<evidence type="ECO:0008006" key="3">
    <source>
        <dbReference type="Google" id="ProtNLM"/>
    </source>
</evidence>
<accession>A0ABN6Q4K8</accession>
<evidence type="ECO:0000313" key="2">
    <source>
        <dbReference type="Proteomes" id="UP001055453"/>
    </source>
</evidence>
<proteinExistence type="predicted"/>
<organism evidence="1 2">
    <name type="scientific">Nostoc cf. commune SO-36</name>
    <dbReference type="NCBI Taxonomy" id="449208"/>
    <lineage>
        <taxon>Bacteria</taxon>
        <taxon>Bacillati</taxon>
        <taxon>Cyanobacteriota</taxon>
        <taxon>Cyanophyceae</taxon>
        <taxon>Nostocales</taxon>
        <taxon>Nostocaceae</taxon>
        <taxon>Nostoc</taxon>
    </lineage>
</organism>
<gene>
    <name evidence="1" type="ORF">ANSO36C_30180</name>
</gene>
<evidence type="ECO:0000313" key="1">
    <source>
        <dbReference type="EMBL" id="BDI17216.1"/>
    </source>
</evidence>
<dbReference type="Proteomes" id="UP001055453">
    <property type="component" value="Chromosome"/>
</dbReference>
<name>A0ABN6Q4K8_NOSCO</name>
<dbReference type="EMBL" id="AP025732">
    <property type="protein sequence ID" value="BDI17216.1"/>
    <property type="molecule type" value="Genomic_DNA"/>
</dbReference>
<sequence length="101" mass="11320">MKQLAIAQLQRNIAAASGILAGLVLDKNVISKILRSEIMRESVIYQQILEEGEAKGKAETTRKLALNLLQIGMSLEQIAQVTELSIEQIQVLQERFKNLKF</sequence>
<protein>
    <recommendedName>
        <fullName evidence="3">Transposase</fullName>
    </recommendedName>
</protein>
<keyword evidence="2" id="KW-1185">Reference proteome</keyword>
<reference evidence="1" key="1">
    <citation type="submission" date="2022-04" db="EMBL/GenBank/DDBJ databases">
        <title>Complete genome sequence of a cyanobacterium, Nostoc sp. SO-36, isolated in Antarctica.</title>
        <authorList>
            <person name="Kanesaki Y."/>
            <person name="Effendi D."/>
            <person name="Sakamoto T."/>
            <person name="Ohtani S."/>
            <person name="Awai K."/>
        </authorList>
    </citation>
    <scope>NUCLEOTIDE SEQUENCE</scope>
    <source>
        <strain evidence="1">SO-36</strain>
    </source>
</reference>